<gene>
    <name evidence="2" type="ORF">chiPu_0010564</name>
</gene>
<evidence type="ECO:0000313" key="3">
    <source>
        <dbReference type="Proteomes" id="UP000287033"/>
    </source>
</evidence>
<dbReference type="AlphaFoldDB" id="A0A401SNY1"/>
<organism evidence="2 3">
    <name type="scientific">Chiloscyllium punctatum</name>
    <name type="common">Brownbanded bambooshark</name>
    <name type="synonym">Hemiscyllium punctatum</name>
    <dbReference type="NCBI Taxonomy" id="137246"/>
    <lineage>
        <taxon>Eukaryota</taxon>
        <taxon>Metazoa</taxon>
        <taxon>Chordata</taxon>
        <taxon>Craniata</taxon>
        <taxon>Vertebrata</taxon>
        <taxon>Chondrichthyes</taxon>
        <taxon>Elasmobranchii</taxon>
        <taxon>Galeomorphii</taxon>
        <taxon>Galeoidea</taxon>
        <taxon>Orectolobiformes</taxon>
        <taxon>Hemiscylliidae</taxon>
        <taxon>Chiloscyllium</taxon>
    </lineage>
</organism>
<evidence type="ECO:0000313" key="2">
    <source>
        <dbReference type="EMBL" id="GCC32104.1"/>
    </source>
</evidence>
<dbReference type="Proteomes" id="UP000287033">
    <property type="component" value="Unassembled WGS sequence"/>
</dbReference>
<keyword evidence="3" id="KW-1185">Reference proteome</keyword>
<comment type="caution">
    <text evidence="2">The sequence shown here is derived from an EMBL/GenBank/DDBJ whole genome shotgun (WGS) entry which is preliminary data.</text>
</comment>
<name>A0A401SNY1_CHIPU</name>
<sequence length="69" mass="7330">MRREAGFEVRGDVIPLEGWGKRCAVTGDRGGRRGQGQGLAVTSGPVGRRGRNCAMMSDRVGTQARGATR</sequence>
<feature type="region of interest" description="Disordered" evidence="1">
    <location>
        <begin position="27"/>
        <end position="69"/>
    </location>
</feature>
<evidence type="ECO:0000256" key="1">
    <source>
        <dbReference type="SAM" id="MobiDB-lite"/>
    </source>
</evidence>
<proteinExistence type="predicted"/>
<dbReference type="EMBL" id="BEZZ01000413">
    <property type="protein sequence ID" value="GCC32104.1"/>
    <property type="molecule type" value="Genomic_DNA"/>
</dbReference>
<reference evidence="2 3" key="1">
    <citation type="journal article" date="2018" name="Nat. Ecol. Evol.">
        <title>Shark genomes provide insights into elasmobranch evolution and the origin of vertebrates.</title>
        <authorList>
            <person name="Hara Y"/>
            <person name="Yamaguchi K"/>
            <person name="Onimaru K"/>
            <person name="Kadota M"/>
            <person name="Koyanagi M"/>
            <person name="Keeley SD"/>
            <person name="Tatsumi K"/>
            <person name="Tanaka K"/>
            <person name="Motone F"/>
            <person name="Kageyama Y"/>
            <person name="Nozu R"/>
            <person name="Adachi N"/>
            <person name="Nishimura O"/>
            <person name="Nakagawa R"/>
            <person name="Tanegashima C"/>
            <person name="Kiyatake I"/>
            <person name="Matsumoto R"/>
            <person name="Murakumo K"/>
            <person name="Nishida K"/>
            <person name="Terakita A"/>
            <person name="Kuratani S"/>
            <person name="Sato K"/>
            <person name="Hyodo S Kuraku.S."/>
        </authorList>
    </citation>
    <scope>NUCLEOTIDE SEQUENCE [LARGE SCALE GENOMIC DNA]</scope>
</reference>
<protein>
    <submittedName>
        <fullName evidence="2">Uncharacterized protein</fullName>
    </submittedName>
</protein>
<accession>A0A401SNY1</accession>